<reference evidence="3" key="1">
    <citation type="submission" date="2016-04" db="EMBL/GenBank/DDBJ databases">
        <authorList>
            <person name="Nguyen H.D."/>
            <person name="Kesanakurti P."/>
            <person name="Cullis J."/>
            <person name="Levesque C.A."/>
            <person name="Hambleton S."/>
        </authorList>
    </citation>
    <scope>NUCLEOTIDE SEQUENCE</scope>
    <source>
        <strain evidence="3">DAOMC 238032</strain>
    </source>
</reference>
<organism evidence="3 4">
    <name type="scientific">Tilletia caries</name>
    <name type="common">wheat bunt fungus</name>
    <dbReference type="NCBI Taxonomy" id="13290"/>
    <lineage>
        <taxon>Eukaryota</taxon>
        <taxon>Fungi</taxon>
        <taxon>Dikarya</taxon>
        <taxon>Basidiomycota</taxon>
        <taxon>Ustilaginomycotina</taxon>
        <taxon>Exobasidiomycetes</taxon>
        <taxon>Tilletiales</taxon>
        <taxon>Tilletiaceae</taxon>
        <taxon>Tilletia</taxon>
    </lineage>
</organism>
<keyword evidence="5" id="KW-1185">Reference proteome</keyword>
<evidence type="ECO:0000313" key="4">
    <source>
        <dbReference type="Proteomes" id="UP000077671"/>
    </source>
</evidence>
<evidence type="ECO:0000313" key="2">
    <source>
        <dbReference type="EMBL" id="CAD6938612.1"/>
    </source>
</evidence>
<dbReference type="AlphaFoldDB" id="A0A177UZH1"/>
<proteinExistence type="predicted"/>
<dbReference type="Proteomes" id="UP000836402">
    <property type="component" value="Unassembled WGS sequence"/>
</dbReference>
<comment type="caution">
    <text evidence="3">The sequence shown here is derived from an EMBL/GenBank/DDBJ whole genome shotgun (WGS) entry which is preliminary data.</text>
</comment>
<feature type="transmembrane region" description="Helical" evidence="1">
    <location>
        <begin position="117"/>
        <end position="144"/>
    </location>
</feature>
<reference evidence="3" key="2">
    <citation type="journal article" date="2019" name="IMA Fungus">
        <title>Genome sequencing and comparison of five Tilletia species to identify candidate genes for the detection of regulated species infecting wheat.</title>
        <authorList>
            <person name="Nguyen H.D.T."/>
            <person name="Sultana T."/>
            <person name="Kesanakurti P."/>
            <person name="Hambleton S."/>
        </authorList>
    </citation>
    <scope>NUCLEOTIDE SEQUENCE</scope>
    <source>
        <strain evidence="3">DAOMC 238032</strain>
    </source>
</reference>
<feature type="transmembrane region" description="Helical" evidence="1">
    <location>
        <begin position="284"/>
        <end position="303"/>
    </location>
</feature>
<feature type="transmembrane region" description="Helical" evidence="1">
    <location>
        <begin position="164"/>
        <end position="186"/>
    </location>
</feature>
<evidence type="ECO:0000256" key="1">
    <source>
        <dbReference type="SAM" id="Phobius"/>
    </source>
</evidence>
<name>A0A177UZH1_9BASI</name>
<sequence>MANTAGIVKLALTLAASVGIALALAYASYSYQPSGTILSTWKHCNWPNLQKGSSSNSAGNIIDSSLCVVLPLFKQARSDLHSVGLFSLALSGIMPLVAHSTYVAISPNSRISFISGALPALAALAVFIGGGVVAAGPYVIFYTLGSLLYLSKRASLAPLPTRAIGVHLLNVILFLYVGAGFCIMLLEPTGGRWYKAVIALVLVPLALLNLPTISGGSRVPNNEVDVRKGLTAYSAGDLSSAFERTWSSYRRVGLASAIFYWYGIGRVANALYLERPVKLNDVSFNSLLTFIGTSTALLALVTIERLTFRAQASTLELKALNLDTKMVVSQVTQQTPIPHPLTGAQPSKVDLECEKAVARAPAGHPIAEVGLKGTAFALLLGGPGLAACFWWARGEEEAGWKSRKEWREIQALSSKKQ</sequence>
<keyword evidence="1" id="KW-0472">Membrane</keyword>
<reference evidence="2" key="3">
    <citation type="submission" date="2020-10" db="EMBL/GenBank/DDBJ databases">
        <authorList>
            <person name="Sedaghatjoo S."/>
        </authorList>
    </citation>
    <scope>NUCLEOTIDE SEQUENCE</scope>
    <source>
        <strain evidence="2">AZH3</strain>
    </source>
</reference>
<feature type="transmembrane region" description="Helical" evidence="1">
    <location>
        <begin position="192"/>
        <end position="210"/>
    </location>
</feature>
<protein>
    <submittedName>
        <fullName evidence="3">Uncharacterized protein</fullName>
    </submittedName>
</protein>
<feature type="transmembrane region" description="Helical" evidence="1">
    <location>
        <begin position="85"/>
        <end position="105"/>
    </location>
</feature>
<dbReference type="EMBL" id="CAJHJG010004137">
    <property type="protein sequence ID" value="CAD6938612.1"/>
    <property type="molecule type" value="Genomic_DNA"/>
</dbReference>
<gene>
    <name evidence="3" type="ORF">A4X03_0g4000</name>
    <name evidence="2" type="ORF">JKIAZH3_G9898</name>
</gene>
<accession>A0A177UZH1</accession>
<dbReference type="EMBL" id="LWDD02000505">
    <property type="protein sequence ID" value="KAE8259769.1"/>
    <property type="molecule type" value="Genomic_DNA"/>
</dbReference>
<keyword evidence="1" id="KW-1133">Transmembrane helix</keyword>
<feature type="transmembrane region" description="Helical" evidence="1">
    <location>
        <begin position="252"/>
        <end position="272"/>
    </location>
</feature>
<dbReference type="Proteomes" id="UP000077671">
    <property type="component" value="Unassembled WGS sequence"/>
</dbReference>
<evidence type="ECO:0000313" key="3">
    <source>
        <dbReference type="EMBL" id="KAE8259769.1"/>
    </source>
</evidence>
<evidence type="ECO:0000313" key="5">
    <source>
        <dbReference type="Proteomes" id="UP000836402"/>
    </source>
</evidence>
<keyword evidence="1" id="KW-0812">Transmembrane</keyword>